<protein>
    <submittedName>
        <fullName evidence="1">Uncharacterized protein</fullName>
    </submittedName>
</protein>
<name>A0A0G4J070_PLABS</name>
<dbReference type="OrthoDB" id="643377at2759"/>
<gene>
    <name evidence="1" type="ORF">PBRA_008340</name>
</gene>
<proteinExistence type="predicted"/>
<sequence length="88" mass="9616">MSSMFAHAQTNSCHRMLGYNSMTELPSDLFKATPYLSYVSFFQGKLLTVPAHVFDVLTSLAYLYVSVSKSACSSKHACSGISVIITLL</sequence>
<evidence type="ECO:0000313" key="2">
    <source>
        <dbReference type="Proteomes" id="UP000039324"/>
    </source>
</evidence>
<dbReference type="InterPro" id="IPR032675">
    <property type="entry name" value="LRR_dom_sf"/>
</dbReference>
<dbReference type="SUPFAM" id="SSF52058">
    <property type="entry name" value="L domain-like"/>
    <property type="match status" value="1"/>
</dbReference>
<dbReference type="EMBL" id="CDSF01000107">
    <property type="protein sequence ID" value="CEP01028.1"/>
    <property type="molecule type" value="Genomic_DNA"/>
</dbReference>
<reference evidence="1 2" key="1">
    <citation type="submission" date="2015-02" db="EMBL/GenBank/DDBJ databases">
        <authorList>
            <person name="Chooi Y.-H."/>
        </authorList>
    </citation>
    <scope>NUCLEOTIDE SEQUENCE [LARGE SCALE GENOMIC DNA]</scope>
    <source>
        <strain evidence="1">E3</strain>
    </source>
</reference>
<dbReference type="AlphaFoldDB" id="A0A0G4J070"/>
<organism evidence="1 2">
    <name type="scientific">Plasmodiophora brassicae</name>
    <name type="common">Clubroot disease agent</name>
    <dbReference type="NCBI Taxonomy" id="37360"/>
    <lineage>
        <taxon>Eukaryota</taxon>
        <taxon>Sar</taxon>
        <taxon>Rhizaria</taxon>
        <taxon>Endomyxa</taxon>
        <taxon>Phytomyxea</taxon>
        <taxon>Plasmodiophorida</taxon>
        <taxon>Plasmodiophoridae</taxon>
        <taxon>Plasmodiophora</taxon>
    </lineage>
</organism>
<dbReference type="Gene3D" id="3.80.10.10">
    <property type="entry name" value="Ribonuclease Inhibitor"/>
    <property type="match status" value="1"/>
</dbReference>
<keyword evidence="2" id="KW-1185">Reference proteome</keyword>
<evidence type="ECO:0000313" key="1">
    <source>
        <dbReference type="EMBL" id="CEP01028.1"/>
    </source>
</evidence>
<dbReference type="Proteomes" id="UP000039324">
    <property type="component" value="Unassembled WGS sequence"/>
</dbReference>
<accession>A0A0G4J070</accession>